<dbReference type="GeneID" id="41976564"/>
<name>A0A507AT18_9PEZI</name>
<evidence type="ECO:0000313" key="3">
    <source>
        <dbReference type="Proteomes" id="UP000319257"/>
    </source>
</evidence>
<sequence>MPEAIDDLLKTGHWSTSRAKSPQRLSPSSFDNPPIRPNQGVKLGPHVPRSFAFDSCDFPKRSRPPIVEDETASLEREYSATAKPSSFPEEEAKFPGDIDQQPIFENVHENNPERRFVILQTDGDAPAAEVEQTPTGGSYSANTGRKVSNSRIDDNNGIPPPAEIKRRRSRLDLPRLDTEFQESSRPSSAHRERREKPEVHVDQPPRDRRDSSETHESADKFLSPSVIKHSTNGRYRAYQDFSRSPHESRTSVDRGNRVTSEDRRSSNRHDYDRRERLAPSTGPLGPRRSTSAIEVPQVSRRPSVKRRSRDELAESPRASRNSLHGGMSSSYDPRRSPPPPIERRASSPPHRSYGDRDKSSRRDSRHSRSPNTTRNSYDDSSDDDLSIHRPHRDRGTSFLNQDDRNYLLSPESALPPMRPRSGTLSSRQTTPLASPRVSQSYFPEMPNPRSSVTFSTPSKEKHEPRPVSPFSSASSSSRNGSRGSGDGHPKPRSRAPSFNAGAAAAGAAAIAMAAPAVLPSFPESPIERRHSPMPPPAHSRQGSGDKDSSKIPWQPPAFNPLDSGVSLDKPIVSYRRYSEDVHEGNVADMPTCPRMAPEAGRHDWLTISRCDSFNVCPTCYHAVFVSTPYQHQLVPAPFRAVDKPIACDLGTSLWYRIAWLMTKKYNVPDLRYLKGIADVTAKYPQCPLNDRTTWHTVIDPRTNKPVPDLRVCPGCTKSVEMLFPNLTGVLRPMAGPDPDYRSCSLHFTPQMDKFVEYFDVLESASDKAVESKTTIDVGQLAKRLKQIAIPHKCPGDHPVESRKWYLLTSMPRFTVCEECYHEVIYPEMYAYPPGAIKFTPAPQVLPKAECKLYSSRMRDVFKRAYRKDDLSLLEGKFFEREAKEMDIFKRLDRLDKAPPSSARSKEVKRLLEEWKRCE</sequence>
<feature type="compositionally biased region" description="Low complexity" evidence="1">
    <location>
        <begin position="468"/>
        <end position="481"/>
    </location>
</feature>
<accession>A0A507AT18</accession>
<feature type="compositionally biased region" description="Basic and acidic residues" evidence="1">
    <location>
        <begin position="189"/>
        <end position="219"/>
    </location>
</feature>
<feature type="compositionally biased region" description="Basic and acidic residues" evidence="1">
    <location>
        <begin position="352"/>
        <end position="362"/>
    </location>
</feature>
<evidence type="ECO:0000256" key="1">
    <source>
        <dbReference type="SAM" id="MobiDB-lite"/>
    </source>
</evidence>
<organism evidence="2 3">
    <name type="scientific">Thyridium curvatum</name>
    <dbReference type="NCBI Taxonomy" id="1093900"/>
    <lineage>
        <taxon>Eukaryota</taxon>
        <taxon>Fungi</taxon>
        <taxon>Dikarya</taxon>
        <taxon>Ascomycota</taxon>
        <taxon>Pezizomycotina</taxon>
        <taxon>Sordariomycetes</taxon>
        <taxon>Sordariomycetidae</taxon>
        <taxon>Thyridiales</taxon>
        <taxon>Thyridiaceae</taxon>
        <taxon>Thyridium</taxon>
    </lineage>
</organism>
<dbReference type="AlphaFoldDB" id="A0A507AT18"/>
<feature type="compositionally biased region" description="Basic and acidic residues" evidence="1">
    <location>
        <begin position="243"/>
        <end position="277"/>
    </location>
</feature>
<dbReference type="InParanoid" id="A0A507AT18"/>
<dbReference type="OrthoDB" id="5296at2759"/>
<protein>
    <submittedName>
        <fullName evidence="2">Uncharacterized protein</fullName>
    </submittedName>
</protein>
<keyword evidence="3" id="KW-1185">Reference proteome</keyword>
<comment type="caution">
    <text evidence="2">The sequence shown here is derived from an EMBL/GenBank/DDBJ whole genome shotgun (WGS) entry which is preliminary data.</text>
</comment>
<feature type="region of interest" description="Disordered" evidence="1">
    <location>
        <begin position="521"/>
        <end position="564"/>
    </location>
</feature>
<dbReference type="RefSeq" id="XP_030991355.1">
    <property type="nucleotide sequence ID" value="XM_031144047.1"/>
</dbReference>
<evidence type="ECO:0000313" key="2">
    <source>
        <dbReference type="EMBL" id="TPX09644.1"/>
    </source>
</evidence>
<reference evidence="2 3" key="1">
    <citation type="submission" date="2019-06" db="EMBL/GenBank/DDBJ databases">
        <title>Draft genome sequence of the filamentous fungus Phialemoniopsis curvata isolated from diesel fuel.</title>
        <authorList>
            <person name="Varaljay V.A."/>
            <person name="Lyon W.J."/>
            <person name="Crouch A.L."/>
            <person name="Drake C.E."/>
            <person name="Hollomon J.M."/>
            <person name="Nadeau L.J."/>
            <person name="Nunn H.S."/>
            <person name="Stevenson B.S."/>
            <person name="Bojanowski C.L."/>
            <person name="Crookes-Goodson W.J."/>
        </authorList>
    </citation>
    <scope>NUCLEOTIDE SEQUENCE [LARGE SCALE GENOMIC DNA]</scope>
    <source>
        <strain evidence="2 3">D216</strain>
    </source>
</reference>
<feature type="compositionally biased region" description="Polar residues" evidence="1">
    <location>
        <begin position="422"/>
        <end position="441"/>
    </location>
</feature>
<dbReference type="Proteomes" id="UP000319257">
    <property type="component" value="Unassembled WGS sequence"/>
</dbReference>
<feature type="compositionally biased region" description="Polar residues" evidence="1">
    <location>
        <begin position="13"/>
        <end position="31"/>
    </location>
</feature>
<feature type="compositionally biased region" description="Polar residues" evidence="1">
    <location>
        <begin position="448"/>
        <end position="457"/>
    </location>
</feature>
<feature type="region of interest" description="Disordered" evidence="1">
    <location>
        <begin position="1"/>
        <end position="500"/>
    </location>
</feature>
<dbReference type="EMBL" id="SKBQ01000064">
    <property type="protein sequence ID" value="TPX09644.1"/>
    <property type="molecule type" value="Genomic_DNA"/>
</dbReference>
<feature type="compositionally biased region" description="Polar residues" evidence="1">
    <location>
        <begin position="132"/>
        <end position="150"/>
    </location>
</feature>
<feature type="compositionally biased region" description="Basic and acidic residues" evidence="1">
    <location>
        <begin position="106"/>
        <end position="116"/>
    </location>
</feature>
<gene>
    <name evidence="2" type="ORF">E0L32_009117</name>
</gene>
<dbReference type="STRING" id="1093900.A0A507AT18"/>
<proteinExistence type="predicted"/>